<dbReference type="PANTHER" id="PTHR43090">
    <property type="entry name" value="1-(5-PHOSPHORIBOSYL)-5-[(5-PHOSPHORIBOSYLAMINO)METHYLIDENEAMINO] IMIDAZOLE-4-CARBOXAMIDE ISOMERASE"/>
    <property type="match status" value="1"/>
</dbReference>
<feature type="active site" description="Proton donor" evidence="9">
    <location>
        <position position="130"/>
    </location>
</feature>
<dbReference type="FunFam" id="3.20.20.70:FF:000009">
    <property type="entry name" value="1-(5-phosphoribosyl)-5-[(5-phosphoribosylamino)methylideneamino] imidazole-4-carboxamide isomerase"/>
    <property type="match status" value="1"/>
</dbReference>
<dbReference type="PANTHER" id="PTHR43090:SF2">
    <property type="entry name" value="1-(5-PHOSPHORIBOSYL)-5-[(5-PHOSPHORIBOSYLAMINO)METHYLIDENEAMINO] IMIDAZOLE-4-CARBOXAMIDE ISOMERASE"/>
    <property type="match status" value="1"/>
</dbReference>
<sequence>MEIIPAIDLIGGKCVRLSKGDFDQKIIYSDAPLEVAKSFEAAGIKRLHIVDLDGARGKTLSNVKVLETIAKNTSLIIDFGGGIKKTEDLRRVFDGGASMVSVGSVTVKDPGMFENWICEFGAEKFLPGADVLNKNIKIHGWKEDTGIDIFSFIEALMEKEISQVFCTDISKDGMLQGPATALYKEILLRFPSLKLIASGGISSFYDLVILKEAGCSGAIVGKAIYENKISLKQLENFIKN</sequence>
<dbReference type="EMBL" id="RJJR01000024">
    <property type="protein sequence ID" value="RNI32763.1"/>
    <property type="molecule type" value="Genomic_DNA"/>
</dbReference>
<dbReference type="EC" id="5.3.1.16" evidence="9 11"/>
<dbReference type="NCBIfam" id="TIGR00007">
    <property type="entry name" value="1-(5-phosphoribosyl)-5-[(5-phosphoribosylamino)methylideneamino]imidazole-4-carboxamide isomerase"/>
    <property type="match status" value="1"/>
</dbReference>
<accession>A0A3M9N6D1</accession>
<comment type="pathway">
    <text evidence="3 9 11">Amino-acid biosynthesis; L-histidine biosynthesis; L-histidine from 5-phospho-alpha-D-ribose 1-diphosphate: step 4/9.</text>
</comment>
<dbReference type="Proteomes" id="UP000267223">
    <property type="component" value="Unassembled WGS sequence"/>
</dbReference>
<evidence type="ECO:0000256" key="11">
    <source>
        <dbReference type="RuleBase" id="RU003658"/>
    </source>
</evidence>
<dbReference type="Pfam" id="PF00977">
    <property type="entry name" value="His_biosynth"/>
    <property type="match status" value="1"/>
</dbReference>
<evidence type="ECO:0000256" key="7">
    <source>
        <dbReference type="ARBA" id="ARBA00023102"/>
    </source>
</evidence>
<keyword evidence="13" id="KW-1185">Reference proteome</keyword>
<name>A0A3M9N6D1_9BACT</name>
<proteinExistence type="inferred from homology"/>
<dbReference type="InterPro" id="IPR006063">
    <property type="entry name" value="HisA_bact_arch"/>
</dbReference>
<evidence type="ECO:0000256" key="5">
    <source>
        <dbReference type="ARBA" id="ARBA00022490"/>
    </source>
</evidence>
<comment type="caution">
    <text evidence="12">The sequence shown here is derived from an EMBL/GenBank/DDBJ whole genome shotgun (WGS) entry which is preliminary data.</text>
</comment>
<dbReference type="GO" id="GO:0003949">
    <property type="term" value="F:1-(5-phosphoribosyl)-5-[(5-phosphoribosylamino)methylideneamino]imidazole-4-carboxamide isomerase activity"/>
    <property type="evidence" value="ECO:0007669"/>
    <property type="project" value="UniProtKB-UniRule"/>
</dbReference>
<dbReference type="InterPro" id="IPR011060">
    <property type="entry name" value="RibuloseP-bd_barrel"/>
</dbReference>
<keyword evidence="7 9" id="KW-0368">Histidine biosynthesis</keyword>
<comment type="subcellular location">
    <subcellularLocation>
        <location evidence="2 9 11">Cytoplasm</location>
    </subcellularLocation>
</comment>
<keyword evidence="8 9" id="KW-0413">Isomerase</keyword>
<dbReference type="SUPFAM" id="SSF51366">
    <property type="entry name" value="Ribulose-phoshate binding barrel"/>
    <property type="match status" value="1"/>
</dbReference>
<dbReference type="UniPathway" id="UPA00031">
    <property type="reaction ID" value="UER00009"/>
</dbReference>
<dbReference type="CDD" id="cd04732">
    <property type="entry name" value="HisA"/>
    <property type="match status" value="1"/>
</dbReference>
<dbReference type="GO" id="GO:0000105">
    <property type="term" value="P:L-histidine biosynthetic process"/>
    <property type="evidence" value="ECO:0007669"/>
    <property type="project" value="UniProtKB-UniRule"/>
</dbReference>
<keyword evidence="6 9" id="KW-0028">Amino-acid biosynthesis</keyword>
<feature type="active site" description="Proton acceptor" evidence="9">
    <location>
        <position position="8"/>
    </location>
</feature>
<dbReference type="InterPro" id="IPR044524">
    <property type="entry name" value="Isoase_HisA-like"/>
</dbReference>
<evidence type="ECO:0000256" key="8">
    <source>
        <dbReference type="ARBA" id="ARBA00023235"/>
    </source>
</evidence>
<evidence type="ECO:0000313" key="12">
    <source>
        <dbReference type="EMBL" id="RNI32763.1"/>
    </source>
</evidence>
<dbReference type="OrthoDB" id="9807749at2"/>
<evidence type="ECO:0000256" key="6">
    <source>
        <dbReference type="ARBA" id="ARBA00022605"/>
    </source>
</evidence>
<evidence type="ECO:0000313" key="13">
    <source>
        <dbReference type="Proteomes" id="UP000267223"/>
    </source>
</evidence>
<keyword evidence="5 9" id="KW-0963">Cytoplasm</keyword>
<gene>
    <name evidence="9 12" type="primary">hisA</name>
    <name evidence="12" type="ORF">EFY79_19910</name>
</gene>
<dbReference type="InterPro" id="IPR006062">
    <property type="entry name" value="His_biosynth"/>
</dbReference>
<protein>
    <recommendedName>
        <fullName evidence="9 11">1-(5-phosphoribosyl)-5-[(5-phosphoribosylamino)methylideneamino] imidazole-4-carboxamide isomerase</fullName>
        <ecNumber evidence="9 11">5.3.1.16</ecNumber>
    </recommendedName>
    <alternativeName>
        <fullName evidence="9">Phosphoribosylformimino-5-aminoimidazole carboxamide ribotide isomerase</fullName>
    </alternativeName>
</protein>
<dbReference type="InterPro" id="IPR023016">
    <property type="entry name" value="HisA/PriA"/>
</dbReference>
<dbReference type="AlphaFoldDB" id="A0A3M9N6D1"/>
<evidence type="ECO:0000256" key="4">
    <source>
        <dbReference type="ARBA" id="ARBA00009667"/>
    </source>
</evidence>
<comment type="similarity">
    <text evidence="4 9 10">Belongs to the HisA/HisF family.</text>
</comment>
<dbReference type="InterPro" id="IPR013785">
    <property type="entry name" value="Aldolase_TIM"/>
</dbReference>
<reference evidence="12 13" key="1">
    <citation type="submission" date="2018-11" db="EMBL/GenBank/DDBJ databases">
        <title>Draft genome sequence of Ferruginibacter sp. BO-59.</title>
        <authorList>
            <person name="Im W.T."/>
        </authorList>
    </citation>
    <scope>NUCLEOTIDE SEQUENCE [LARGE SCALE GENOMIC DNA]</scope>
    <source>
        <strain evidence="12 13">BO-59</strain>
    </source>
</reference>
<evidence type="ECO:0000256" key="2">
    <source>
        <dbReference type="ARBA" id="ARBA00004496"/>
    </source>
</evidence>
<dbReference type="Gene3D" id="3.20.20.70">
    <property type="entry name" value="Aldolase class I"/>
    <property type="match status" value="1"/>
</dbReference>
<dbReference type="GO" id="GO:0005737">
    <property type="term" value="C:cytoplasm"/>
    <property type="evidence" value="ECO:0007669"/>
    <property type="project" value="UniProtKB-SubCell"/>
</dbReference>
<evidence type="ECO:0000256" key="10">
    <source>
        <dbReference type="RuleBase" id="RU003657"/>
    </source>
</evidence>
<evidence type="ECO:0000256" key="1">
    <source>
        <dbReference type="ARBA" id="ARBA00000901"/>
    </source>
</evidence>
<evidence type="ECO:0000256" key="9">
    <source>
        <dbReference type="HAMAP-Rule" id="MF_01014"/>
    </source>
</evidence>
<comment type="catalytic activity">
    <reaction evidence="1 9 11">
        <text>1-(5-phospho-beta-D-ribosyl)-5-[(5-phospho-beta-D-ribosylamino)methylideneamino]imidazole-4-carboxamide = 5-[(5-phospho-1-deoxy-D-ribulos-1-ylimino)methylamino]-1-(5-phospho-beta-D-ribosyl)imidazole-4-carboxamide</text>
        <dbReference type="Rhea" id="RHEA:15469"/>
        <dbReference type="ChEBI" id="CHEBI:58435"/>
        <dbReference type="ChEBI" id="CHEBI:58525"/>
        <dbReference type="EC" id="5.3.1.16"/>
    </reaction>
</comment>
<evidence type="ECO:0000256" key="3">
    <source>
        <dbReference type="ARBA" id="ARBA00005133"/>
    </source>
</evidence>
<dbReference type="RefSeq" id="WP_123122515.1">
    <property type="nucleotide sequence ID" value="NZ_RJJR01000024.1"/>
</dbReference>
<dbReference type="GO" id="GO:0000162">
    <property type="term" value="P:L-tryptophan biosynthetic process"/>
    <property type="evidence" value="ECO:0007669"/>
    <property type="project" value="TreeGrafter"/>
</dbReference>
<dbReference type="HAMAP" id="MF_01014">
    <property type="entry name" value="HisA"/>
    <property type="match status" value="1"/>
</dbReference>
<organism evidence="12 13">
    <name type="scientific">Hanamia caeni</name>
    <dbReference type="NCBI Taxonomy" id="2294116"/>
    <lineage>
        <taxon>Bacteria</taxon>
        <taxon>Pseudomonadati</taxon>
        <taxon>Bacteroidota</taxon>
        <taxon>Chitinophagia</taxon>
        <taxon>Chitinophagales</taxon>
        <taxon>Chitinophagaceae</taxon>
        <taxon>Hanamia</taxon>
    </lineage>
</organism>